<feature type="compositionally biased region" description="Polar residues" evidence="1">
    <location>
        <begin position="8"/>
        <end position="17"/>
    </location>
</feature>
<evidence type="ECO:0000256" key="1">
    <source>
        <dbReference type="SAM" id="MobiDB-lite"/>
    </source>
</evidence>
<dbReference type="AlphaFoldDB" id="A0A9D2LYJ4"/>
<name>A0A9D2LYJ4_9FIRM</name>
<evidence type="ECO:0000313" key="2">
    <source>
        <dbReference type="EMBL" id="HJB37588.1"/>
    </source>
</evidence>
<proteinExistence type="predicted"/>
<reference evidence="2" key="2">
    <citation type="submission" date="2021-04" db="EMBL/GenBank/DDBJ databases">
        <authorList>
            <person name="Gilroy R."/>
        </authorList>
    </citation>
    <scope>NUCLEOTIDE SEQUENCE</scope>
    <source>
        <strain evidence="2">ChiBcolR8-3208</strain>
    </source>
</reference>
<protein>
    <submittedName>
        <fullName evidence="2">Uncharacterized protein</fullName>
    </submittedName>
</protein>
<feature type="region of interest" description="Disordered" evidence="1">
    <location>
        <begin position="1"/>
        <end position="26"/>
    </location>
</feature>
<reference evidence="2" key="1">
    <citation type="journal article" date="2021" name="PeerJ">
        <title>Extensive microbial diversity within the chicken gut microbiome revealed by metagenomics and culture.</title>
        <authorList>
            <person name="Gilroy R."/>
            <person name="Ravi A."/>
            <person name="Getino M."/>
            <person name="Pursley I."/>
            <person name="Horton D.L."/>
            <person name="Alikhan N.F."/>
            <person name="Baker D."/>
            <person name="Gharbi K."/>
            <person name="Hall N."/>
            <person name="Watson M."/>
            <person name="Adriaenssens E.M."/>
            <person name="Foster-Nyarko E."/>
            <person name="Jarju S."/>
            <person name="Secka A."/>
            <person name="Antonio M."/>
            <person name="Oren A."/>
            <person name="Chaudhuri R.R."/>
            <person name="La Ragione R."/>
            <person name="Hildebrand F."/>
            <person name="Pallen M.J."/>
        </authorList>
    </citation>
    <scope>NUCLEOTIDE SEQUENCE</scope>
    <source>
        <strain evidence="2">ChiBcolR8-3208</strain>
    </source>
</reference>
<gene>
    <name evidence="2" type="ORF">H9942_05920</name>
</gene>
<dbReference type="Proteomes" id="UP000824214">
    <property type="component" value="Unassembled WGS sequence"/>
</dbReference>
<evidence type="ECO:0000313" key="3">
    <source>
        <dbReference type="Proteomes" id="UP000824214"/>
    </source>
</evidence>
<comment type="caution">
    <text evidence="2">The sequence shown here is derived from an EMBL/GenBank/DDBJ whole genome shotgun (WGS) entry which is preliminary data.</text>
</comment>
<accession>A0A9D2LYJ4</accession>
<organism evidence="2 3">
    <name type="scientific">Candidatus Acutalibacter ornithocaccae</name>
    <dbReference type="NCBI Taxonomy" id="2838416"/>
    <lineage>
        <taxon>Bacteria</taxon>
        <taxon>Bacillati</taxon>
        <taxon>Bacillota</taxon>
        <taxon>Clostridia</taxon>
        <taxon>Eubacteriales</taxon>
        <taxon>Acutalibacteraceae</taxon>
        <taxon>Acutalibacter</taxon>
    </lineage>
</organism>
<sequence>MRKPGVRTKTNPKTMQHMQKENRRKPSVFAGFVAGAEGLEPSARGFGVDVGKHARERGRGGVARFFQPSAESAVLVWCCGEISKDREGKKDFFVGR</sequence>
<dbReference type="EMBL" id="DWXZ01000125">
    <property type="protein sequence ID" value="HJB37588.1"/>
    <property type="molecule type" value="Genomic_DNA"/>
</dbReference>